<keyword evidence="5" id="KW-1185">Reference proteome</keyword>
<dbReference type="SUPFAM" id="SSF55469">
    <property type="entry name" value="FMN-dependent nitroreductase-like"/>
    <property type="match status" value="1"/>
</dbReference>
<evidence type="ECO:0000313" key="4">
    <source>
        <dbReference type="EMBL" id="SMH49673.1"/>
    </source>
</evidence>
<organism evidence="4 5">
    <name type="scientific">Rathayibacter oskolensis</name>
    <dbReference type="NCBI Taxonomy" id="1891671"/>
    <lineage>
        <taxon>Bacteria</taxon>
        <taxon>Bacillati</taxon>
        <taxon>Actinomycetota</taxon>
        <taxon>Actinomycetes</taxon>
        <taxon>Micrococcales</taxon>
        <taxon>Microbacteriaceae</taxon>
        <taxon>Rathayibacter</taxon>
    </lineage>
</organism>
<feature type="domain" description="Nitroreductase" evidence="3">
    <location>
        <begin position="97"/>
        <end position="178"/>
    </location>
</feature>
<dbReference type="STRING" id="1891671.SAMN06295885_3389"/>
<evidence type="ECO:0000259" key="3">
    <source>
        <dbReference type="Pfam" id="PF00881"/>
    </source>
</evidence>
<accession>A0A1X7PG13</accession>
<dbReference type="PANTHER" id="PTHR43673:SF10">
    <property type="entry name" value="NADH DEHYDROGENASE_NAD(P)H NITROREDUCTASE XCC3605-RELATED"/>
    <property type="match status" value="1"/>
</dbReference>
<name>A0A1X7PG13_9MICO</name>
<sequence length="212" mass="23085">MGDEALPFLGTSGKMLLMTLTAPRTASTSAPILEVLAERWSPRSYDSSVEISDETLTSLLEAARWSPSASNTQPWRFIVARRGTPEFDRIVANLMGFNAVWAGSAAVLIVALTETVDAEGKARPWAVYDLGQAVAHLSIQAHHEGLHVHQMAGFEKDGIRDAFGVDERFEPVTVAAVGVLAAPEELPNDKLREREIAPRTRLGLDELVLVRS</sequence>
<dbReference type="GO" id="GO:0016491">
    <property type="term" value="F:oxidoreductase activity"/>
    <property type="evidence" value="ECO:0007669"/>
    <property type="project" value="UniProtKB-KW"/>
</dbReference>
<dbReference type="CDD" id="cd02138">
    <property type="entry name" value="TdsD-like"/>
    <property type="match status" value="1"/>
</dbReference>
<evidence type="ECO:0000313" key="5">
    <source>
        <dbReference type="Proteomes" id="UP000193711"/>
    </source>
</evidence>
<comment type="similarity">
    <text evidence="1">Belongs to the nitroreductase family.</text>
</comment>
<reference evidence="5" key="1">
    <citation type="submission" date="2017-04" db="EMBL/GenBank/DDBJ databases">
        <authorList>
            <person name="Varghese N."/>
            <person name="Submissions S."/>
        </authorList>
    </citation>
    <scope>NUCLEOTIDE SEQUENCE [LARGE SCALE GENOMIC DNA]</scope>
    <source>
        <strain evidence="5">VKM Ac-2121</strain>
    </source>
</reference>
<dbReference type="InterPro" id="IPR000415">
    <property type="entry name" value="Nitroreductase-like"/>
</dbReference>
<feature type="domain" description="Nitroreductase" evidence="3">
    <location>
        <begin position="37"/>
        <end position="82"/>
    </location>
</feature>
<dbReference type="EMBL" id="FXBM01000003">
    <property type="protein sequence ID" value="SMH49673.1"/>
    <property type="molecule type" value="Genomic_DNA"/>
</dbReference>
<dbReference type="Gene3D" id="3.40.109.10">
    <property type="entry name" value="NADH Oxidase"/>
    <property type="match status" value="1"/>
</dbReference>
<protein>
    <submittedName>
        <fullName evidence="4">Nitroreductase</fullName>
    </submittedName>
</protein>
<evidence type="ECO:0000256" key="1">
    <source>
        <dbReference type="ARBA" id="ARBA00007118"/>
    </source>
</evidence>
<evidence type="ECO:0000256" key="2">
    <source>
        <dbReference type="ARBA" id="ARBA00023002"/>
    </source>
</evidence>
<gene>
    <name evidence="4" type="ORF">SAMN06295885_3389</name>
</gene>
<dbReference type="AlphaFoldDB" id="A0A1X7PG13"/>
<proteinExistence type="inferred from homology"/>
<dbReference type="PANTHER" id="PTHR43673">
    <property type="entry name" value="NAD(P)H NITROREDUCTASE YDGI-RELATED"/>
    <property type="match status" value="1"/>
</dbReference>
<dbReference type="Pfam" id="PF00881">
    <property type="entry name" value="Nitroreductase"/>
    <property type="match status" value="2"/>
</dbReference>
<dbReference type="Proteomes" id="UP000193711">
    <property type="component" value="Unassembled WGS sequence"/>
</dbReference>
<keyword evidence="2" id="KW-0560">Oxidoreductase</keyword>
<dbReference type="InterPro" id="IPR029479">
    <property type="entry name" value="Nitroreductase"/>
</dbReference>